<organism evidence="1 2">
    <name type="scientific">Phytophthora cactorum</name>
    <dbReference type="NCBI Taxonomy" id="29920"/>
    <lineage>
        <taxon>Eukaryota</taxon>
        <taxon>Sar</taxon>
        <taxon>Stramenopiles</taxon>
        <taxon>Oomycota</taxon>
        <taxon>Peronosporomycetes</taxon>
        <taxon>Peronosporales</taxon>
        <taxon>Peronosporaceae</taxon>
        <taxon>Phytophthora</taxon>
    </lineage>
</organism>
<feature type="non-terminal residue" evidence="1">
    <location>
        <position position="101"/>
    </location>
</feature>
<dbReference type="EMBL" id="RCML01002896">
    <property type="protein sequence ID" value="KAG2956775.1"/>
    <property type="molecule type" value="Genomic_DNA"/>
</dbReference>
<proteinExistence type="predicted"/>
<dbReference type="Proteomes" id="UP000697107">
    <property type="component" value="Unassembled WGS sequence"/>
</dbReference>
<protein>
    <submittedName>
        <fullName evidence="1">Uncharacterized protein</fullName>
    </submittedName>
</protein>
<accession>A0A8T1ESH9</accession>
<dbReference type="AlphaFoldDB" id="A0A8T1ESH9"/>
<gene>
    <name evidence="1" type="ORF">PC118_g24319</name>
</gene>
<evidence type="ECO:0000313" key="1">
    <source>
        <dbReference type="EMBL" id="KAG2956775.1"/>
    </source>
</evidence>
<reference evidence="1" key="1">
    <citation type="submission" date="2018-10" db="EMBL/GenBank/DDBJ databases">
        <title>Effector identification in a new, highly contiguous assembly of the strawberry crown rot pathogen Phytophthora cactorum.</title>
        <authorList>
            <person name="Armitage A.D."/>
            <person name="Nellist C.F."/>
            <person name="Bates H."/>
            <person name="Vickerstaff R.J."/>
            <person name="Harrison R.J."/>
        </authorList>
    </citation>
    <scope>NUCLEOTIDE SEQUENCE</scope>
    <source>
        <strain evidence="1">P415</strain>
    </source>
</reference>
<evidence type="ECO:0000313" key="2">
    <source>
        <dbReference type="Proteomes" id="UP000697107"/>
    </source>
</evidence>
<comment type="caution">
    <text evidence="1">The sequence shown here is derived from an EMBL/GenBank/DDBJ whole genome shotgun (WGS) entry which is preliminary data.</text>
</comment>
<name>A0A8T1ESH9_9STRA</name>
<sequence>MPTLEAILFKPATKQFSVSRFQGFSCYGVSDRLRSQRNHDVCFASWRELSLFLSLKNESWQESRASKKQWQFGFLSKDEYVTIANAFVDASAVRALSSVWT</sequence>